<keyword evidence="2 7" id="KW-0853">WD repeat</keyword>
<feature type="region of interest" description="Disordered" evidence="8">
    <location>
        <begin position="1"/>
        <end position="74"/>
    </location>
</feature>
<dbReference type="InterPro" id="IPR037264">
    <property type="entry name" value="TFIID_NTD2_sf"/>
</dbReference>
<keyword evidence="3" id="KW-0677">Repeat</keyword>
<name>A0AAW0GUB3_9APHY</name>
<dbReference type="PROSITE" id="PS50082">
    <property type="entry name" value="WD_REPEATS_2"/>
    <property type="match status" value="5"/>
</dbReference>
<keyword evidence="11" id="KW-1185">Reference proteome</keyword>
<comment type="caution">
    <text evidence="10">The sequence shown here is derived from an EMBL/GenBank/DDBJ whole genome shotgun (WGS) entry which is preliminary data.</text>
</comment>
<keyword evidence="5" id="KW-0804">Transcription</keyword>
<feature type="domain" description="TFIID subunit TAF5 NTD2" evidence="9">
    <location>
        <begin position="137"/>
        <end position="250"/>
    </location>
</feature>
<feature type="repeat" description="WD" evidence="7">
    <location>
        <begin position="515"/>
        <end position="562"/>
    </location>
</feature>
<evidence type="ECO:0000256" key="7">
    <source>
        <dbReference type="PROSITE-ProRule" id="PRU00221"/>
    </source>
</evidence>
<feature type="region of interest" description="Disordered" evidence="8">
    <location>
        <begin position="314"/>
        <end position="334"/>
    </location>
</feature>
<comment type="subcellular location">
    <subcellularLocation>
        <location evidence="1">Nucleus</location>
    </subcellularLocation>
</comment>
<dbReference type="SMART" id="SM00320">
    <property type="entry name" value="WD40"/>
    <property type="match status" value="6"/>
</dbReference>
<evidence type="ECO:0000259" key="9">
    <source>
        <dbReference type="Pfam" id="PF04494"/>
    </source>
</evidence>
<protein>
    <recommendedName>
        <fullName evidence="9">TFIID subunit TAF5 NTD2 domain-containing protein</fullName>
    </recommendedName>
</protein>
<dbReference type="InterPro" id="IPR007582">
    <property type="entry name" value="TFIID_NTD2"/>
</dbReference>
<evidence type="ECO:0000256" key="1">
    <source>
        <dbReference type="ARBA" id="ARBA00004123"/>
    </source>
</evidence>
<feature type="compositionally biased region" description="Low complexity" evidence="8">
    <location>
        <begin position="1"/>
        <end position="21"/>
    </location>
</feature>
<evidence type="ECO:0000256" key="5">
    <source>
        <dbReference type="ARBA" id="ARBA00023163"/>
    </source>
</evidence>
<dbReference type="CDD" id="cd08044">
    <property type="entry name" value="TAF5_NTD2"/>
    <property type="match status" value="1"/>
</dbReference>
<dbReference type="PANTHER" id="PTHR19879:SF1">
    <property type="entry name" value="CANNONBALL-RELATED"/>
    <property type="match status" value="1"/>
</dbReference>
<dbReference type="PANTHER" id="PTHR19879">
    <property type="entry name" value="TRANSCRIPTION INITIATION FACTOR TFIID"/>
    <property type="match status" value="1"/>
</dbReference>
<evidence type="ECO:0000313" key="10">
    <source>
        <dbReference type="EMBL" id="KAK7694760.1"/>
    </source>
</evidence>
<evidence type="ECO:0000313" key="11">
    <source>
        <dbReference type="Proteomes" id="UP001385951"/>
    </source>
</evidence>
<dbReference type="InterPro" id="IPR020472">
    <property type="entry name" value="WD40_PAC1"/>
</dbReference>
<dbReference type="InterPro" id="IPR019775">
    <property type="entry name" value="WD40_repeat_CS"/>
</dbReference>
<dbReference type="PROSITE" id="PS50294">
    <property type="entry name" value="WD_REPEATS_REGION"/>
    <property type="match status" value="5"/>
</dbReference>
<reference evidence="10 11" key="1">
    <citation type="submission" date="2022-09" db="EMBL/GenBank/DDBJ databases">
        <authorList>
            <person name="Palmer J.M."/>
        </authorList>
    </citation>
    <scope>NUCLEOTIDE SEQUENCE [LARGE SCALE GENOMIC DNA]</scope>
    <source>
        <strain evidence="10 11">DSM 7382</strain>
    </source>
</reference>
<feature type="compositionally biased region" description="Polar residues" evidence="8">
    <location>
        <begin position="52"/>
        <end position="74"/>
    </location>
</feature>
<evidence type="ECO:0000256" key="2">
    <source>
        <dbReference type="ARBA" id="ARBA00022574"/>
    </source>
</evidence>
<dbReference type="InterPro" id="IPR015943">
    <property type="entry name" value="WD40/YVTN_repeat-like_dom_sf"/>
</dbReference>
<accession>A0AAW0GUB3</accession>
<keyword evidence="6" id="KW-0539">Nucleus</keyword>
<evidence type="ECO:0000256" key="4">
    <source>
        <dbReference type="ARBA" id="ARBA00023015"/>
    </source>
</evidence>
<dbReference type="GO" id="GO:0005669">
    <property type="term" value="C:transcription factor TFIID complex"/>
    <property type="evidence" value="ECO:0007669"/>
    <property type="project" value="TreeGrafter"/>
</dbReference>
<dbReference type="Pfam" id="PF04494">
    <property type="entry name" value="TFIID_NTD2"/>
    <property type="match status" value="1"/>
</dbReference>
<dbReference type="CDD" id="cd00200">
    <property type="entry name" value="WD40"/>
    <property type="match status" value="1"/>
</dbReference>
<sequence length="800" mass="86372">MSAATPAASSPAPEATSPAPSVTQDQNASAAIDRQVLEYLRSRGHKAAEQALSESLEQGGTPDSSGAGPSTSATISSDDFIKKLAVYTQSTTKSGENALRDATKVLSDMVSMGNSVNVQNIVSSIGDVGAEDILSLDPNDKQEGYRDLESWVEGSLDMYRPEFRPILFPIFVHFYLDLIQHGFKEAALKFFSEHSGPLAPAHSATLHHLSTLLLPTHAQNDELAQRFRNEKYTIRMTRSGFSLLVGWLNEGIGGESLGSGFGFAGEKGKRGRSAIMRVVNNHLKFDVITGPGHAATQETWEERTGLLSSLIPQASGNASSDPTAFNTSKGELKLGPAPISEELRQETERVLREQAMMDRDPSAQYDVHYARPQPPPGVTSPTIADLPPHPPNFKTADVKREVEKVRDARKRIRLEPSLLSTAGVSSSQQATVRSKALPSVCAYTLHDVGEGAPCATFSQDTSLMAAGFSESYVRLWSLKGEKLKGLRSDFQTSSITGAASLRKIREKGGSTTRKLIGHSGPVYSVAFDPIGGSASPPKYLLSSSADATTRLWSLDTMTNVVAYRGHQNPVWDVQWSPMGVYFATASRDRTARLWSTDRSNALRIYAGHLSDVDCVRFHPNSLYLATGSSDRTARLWDVQRGSCVRVFIGHQNIVSTMAFSPDGKTLATAGEDLAINLWDLGSGRRIKKMTGHTASIYSLAFSAESNLLVSGGADWTVRCWDTKSAGGPANKSQPNGTGVNGVGDDDPMSGVSKEQNELPSIETSDLLSTFPTKRTPITDVQFTSRNLCLVAGPYLSPEQR</sequence>
<dbReference type="GO" id="GO:0006367">
    <property type="term" value="P:transcription initiation at RNA polymerase II promoter"/>
    <property type="evidence" value="ECO:0007669"/>
    <property type="project" value="TreeGrafter"/>
</dbReference>
<feature type="repeat" description="WD" evidence="7">
    <location>
        <begin position="689"/>
        <end position="724"/>
    </location>
</feature>
<dbReference type="AlphaFoldDB" id="A0AAW0GUB3"/>
<dbReference type="InterPro" id="IPR036322">
    <property type="entry name" value="WD40_repeat_dom_sf"/>
</dbReference>
<gene>
    <name evidence="10" type="ORF">QCA50_001948</name>
</gene>
<dbReference type="SUPFAM" id="SSF160897">
    <property type="entry name" value="Taf5 N-terminal domain-like"/>
    <property type="match status" value="1"/>
</dbReference>
<feature type="repeat" description="WD" evidence="7">
    <location>
        <begin position="647"/>
        <end position="688"/>
    </location>
</feature>
<dbReference type="EMBL" id="JASBNA010000002">
    <property type="protein sequence ID" value="KAK7694760.1"/>
    <property type="molecule type" value="Genomic_DNA"/>
</dbReference>
<keyword evidence="4" id="KW-0805">Transcription regulation</keyword>
<dbReference type="GO" id="GO:0016251">
    <property type="term" value="F:RNA polymerase II general transcription initiation factor activity"/>
    <property type="evidence" value="ECO:0007669"/>
    <property type="project" value="TreeGrafter"/>
</dbReference>
<evidence type="ECO:0000256" key="6">
    <source>
        <dbReference type="ARBA" id="ARBA00023242"/>
    </source>
</evidence>
<dbReference type="Gene3D" id="1.25.40.500">
    <property type="entry name" value="TFIID subunit TAF5, NTD2 domain"/>
    <property type="match status" value="1"/>
</dbReference>
<dbReference type="Gene3D" id="2.130.10.10">
    <property type="entry name" value="YVTN repeat-like/Quinoprotein amine dehydrogenase"/>
    <property type="match status" value="2"/>
</dbReference>
<dbReference type="PRINTS" id="PR00320">
    <property type="entry name" value="GPROTEINBRPT"/>
</dbReference>
<dbReference type="Proteomes" id="UP001385951">
    <property type="component" value="Unassembled WGS sequence"/>
</dbReference>
<dbReference type="Pfam" id="PF00400">
    <property type="entry name" value="WD40"/>
    <property type="match status" value="5"/>
</dbReference>
<feature type="region of interest" description="Disordered" evidence="8">
    <location>
        <begin position="724"/>
        <end position="766"/>
    </location>
</feature>
<feature type="compositionally biased region" description="Polar residues" evidence="8">
    <location>
        <begin position="314"/>
        <end position="329"/>
    </location>
</feature>
<feature type="compositionally biased region" description="Polar residues" evidence="8">
    <location>
        <begin position="757"/>
        <end position="766"/>
    </location>
</feature>
<feature type="repeat" description="WD" evidence="7">
    <location>
        <begin position="605"/>
        <end position="646"/>
    </location>
</feature>
<dbReference type="PROSITE" id="PS00678">
    <property type="entry name" value="WD_REPEATS_1"/>
    <property type="match status" value="2"/>
</dbReference>
<organism evidence="10 11">
    <name type="scientific">Cerrena zonata</name>
    <dbReference type="NCBI Taxonomy" id="2478898"/>
    <lineage>
        <taxon>Eukaryota</taxon>
        <taxon>Fungi</taxon>
        <taxon>Dikarya</taxon>
        <taxon>Basidiomycota</taxon>
        <taxon>Agaricomycotina</taxon>
        <taxon>Agaricomycetes</taxon>
        <taxon>Polyporales</taxon>
        <taxon>Cerrenaceae</taxon>
        <taxon>Cerrena</taxon>
    </lineage>
</organism>
<evidence type="ECO:0000256" key="8">
    <source>
        <dbReference type="SAM" id="MobiDB-lite"/>
    </source>
</evidence>
<evidence type="ECO:0000256" key="3">
    <source>
        <dbReference type="ARBA" id="ARBA00022737"/>
    </source>
</evidence>
<dbReference type="SUPFAM" id="SSF50978">
    <property type="entry name" value="WD40 repeat-like"/>
    <property type="match status" value="1"/>
</dbReference>
<dbReference type="InterPro" id="IPR001680">
    <property type="entry name" value="WD40_rpt"/>
</dbReference>
<feature type="repeat" description="WD" evidence="7">
    <location>
        <begin position="563"/>
        <end position="604"/>
    </location>
</feature>
<proteinExistence type="predicted"/>